<feature type="region of interest" description="Disordered" evidence="1">
    <location>
        <begin position="317"/>
        <end position="340"/>
    </location>
</feature>
<proteinExistence type="predicted"/>
<comment type="caution">
    <text evidence="3">The sequence shown here is derived from an EMBL/GenBank/DDBJ whole genome shotgun (WGS) entry which is preliminary data.</text>
</comment>
<dbReference type="Gene3D" id="3.40.50.1820">
    <property type="entry name" value="alpha/beta hydrolase"/>
    <property type="match status" value="1"/>
</dbReference>
<dbReference type="PRINTS" id="PR00111">
    <property type="entry name" value="ABHYDROLASE"/>
</dbReference>
<dbReference type="Proteomes" id="UP001157914">
    <property type="component" value="Unassembled WGS sequence"/>
</dbReference>
<sequence length="340" mass="37236">MIIAALTILAVVCALYGYTHVRAYQISRNSAPDGSFATLNGTRLHYHFLQSDVADRDTGPVLVFLHGASGNAYDSRLAFESTLKDKFSLLFIDRPGLGFSNRSHADQNTPEGQAKLISALLSELQIHDAIVIGHSLGAAVAAALAMEEPQKVKGVAFLAPATHPWPTEVNWYYRLAATPVVGKIFCWTLTLPVAERVMPRAVENVFKPQPAPGNYVSEIRADLLLVPDVFRSNAFDIANLKASVIAQSEKYRSIGQPALIVTGTADSVVWPSIHSEGLLQDLPDAELLILDTAGHMPHHTHTDAILRELNRLVRRVQDRSAETSERECRPVPGMRLENAH</sequence>
<evidence type="ECO:0000313" key="4">
    <source>
        <dbReference type="Proteomes" id="UP001157914"/>
    </source>
</evidence>
<reference evidence="3 4" key="1">
    <citation type="submission" date="2017-05" db="EMBL/GenBank/DDBJ databases">
        <authorList>
            <person name="Varghese N."/>
            <person name="Submissions S."/>
        </authorList>
    </citation>
    <scope>NUCLEOTIDE SEQUENCE [LARGE SCALE GENOMIC DNA]</scope>
    <source>
        <strain evidence="3 4">DSM 15949</strain>
    </source>
</reference>
<keyword evidence="4" id="KW-1185">Reference proteome</keyword>
<dbReference type="InterPro" id="IPR029058">
    <property type="entry name" value="AB_hydrolase_fold"/>
</dbReference>
<accession>A0ABY1NK78</accession>
<name>A0ABY1NK78_9HYPH</name>
<evidence type="ECO:0000256" key="1">
    <source>
        <dbReference type="SAM" id="MobiDB-lite"/>
    </source>
</evidence>
<dbReference type="EMBL" id="FXTT01000001">
    <property type="protein sequence ID" value="SMP11708.1"/>
    <property type="molecule type" value="Genomic_DNA"/>
</dbReference>
<evidence type="ECO:0000313" key="3">
    <source>
        <dbReference type="EMBL" id="SMP11708.1"/>
    </source>
</evidence>
<dbReference type="Pfam" id="PF12697">
    <property type="entry name" value="Abhydrolase_6"/>
    <property type="match status" value="1"/>
</dbReference>
<dbReference type="PANTHER" id="PTHR43689">
    <property type="entry name" value="HYDROLASE"/>
    <property type="match status" value="1"/>
</dbReference>
<gene>
    <name evidence="3" type="ORF">SAMN06265374_1355</name>
</gene>
<dbReference type="RefSeq" id="WP_155192030.1">
    <property type="nucleotide sequence ID" value="NZ_BAAAEA010000001.1"/>
</dbReference>
<organism evidence="3 4">
    <name type="scientific">Roseibium denhamense</name>
    <dbReference type="NCBI Taxonomy" id="76305"/>
    <lineage>
        <taxon>Bacteria</taxon>
        <taxon>Pseudomonadati</taxon>
        <taxon>Pseudomonadota</taxon>
        <taxon>Alphaproteobacteria</taxon>
        <taxon>Hyphomicrobiales</taxon>
        <taxon>Stappiaceae</taxon>
        <taxon>Roseibium</taxon>
    </lineage>
</organism>
<dbReference type="SUPFAM" id="SSF53474">
    <property type="entry name" value="alpha/beta-Hydrolases"/>
    <property type="match status" value="1"/>
</dbReference>
<evidence type="ECO:0000259" key="2">
    <source>
        <dbReference type="Pfam" id="PF12697"/>
    </source>
</evidence>
<dbReference type="PANTHER" id="PTHR43689:SF8">
    <property type="entry name" value="ALPHA_BETA-HYDROLASES SUPERFAMILY PROTEIN"/>
    <property type="match status" value="1"/>
</dbReference>
<feature type="compositionally biased region" description="Basic and acidic residues" evidence="1">
    <location>
        <begin position="317"/>
        <end position="329"/>
    </location>
</feature>
<protein>
    <submittedName>
        <fullName evidence="3">Pimeloyl-ACP methyl ester carboxylesterase</fullName>
    </submittedName>
</protein>
<feature type="domain" description="AB hydrolase-1" evidence="2">
    <location>
        <begin position="62"/>
        <end position="306"/>
    </location>
</feature>
<dbReference type="InterPro" id="IPR000073">
    <property type="entry name" value="AB_hydrolase_1"/>
</dbReference>